<dbReference type="Gene3D" id="1.10.10.10">
    <property type="entry name" value="Winged helix-like DNA-binding domain superfamily/Winged helix DNA-binding domain"/>
    <property type="match status" value="1"/>
</dbReference>
<dbReference type="STRING" id="1348612.A0A397JJM0"/>
<proteinExistence type="predicted"/>
<dbReference type="InterPro" id="IPR007526">
    <property type="entry name" value="SWIRM"/>
</dbReference>
<dbReference type="EMBL" id="PQFF01000050">
    <property type="protein sequence ID" value="RHZ86196.1"/>
    <property type="molecule type" value="Genomic_DNA"/>
</dbReference>
<keyword evidence="3" id="KW-0539">Nucleus</keyword>
<evidence type="ECO:0000256" key="3">
    <source>
        <dbReference type="ARBA" id="ARBA00023242"/>
    </source>
</evidence>
<dbReference type="Pfam" id="PF04433">
    <property type="entry name" value="SWIRM"/>
    <property type="match status" value="1"/>
</dbReference>
<reference evidence="6 7" key="1">
    <citation type="submission" date="2018-08" db="EMBL/GenBank/DDBJ databases">
        <title>Genome and evolution of the arbuscular mycorrhizal fungus Diversispora epigaea (formerly Glomus versiforme) and its bacterial endosymbionts.</title>
        <authorList>
            <person name="Sun X."/>
            <person name="Fei Z."/>
            <person name="Harrison M."/>
        </authorList>
    </citation>
    <scope>NUCLEOTIDE SEQUENCE [LARGE SCALE GENOMIC DNA]</scope>
    <source>
        <strain evidence="6 7">IT104</strain>
    </source>
</reference>
<feature type="region of interest" description="Disordered" evidence="4">
    <location>
        <begin position="163"/>
        <end position="225"/>
    </location>
</feature>
<dbReference type="GO" id="GO:0010468">
    <property type="term" value="P:regulation of gene expression"/>
    <property type="evidence" value="ECO:0007669"/>
    <property type="project" value="UniProtKB-ARBA"/>
</dbReference>
<dbReference type="InterPro" id="IPR009057">
    <property type="entry name" value="Homeodomain-like_sf"/>
</dbReference>
<evidence type="ECO:0000256" key="2">
    <source>
        <dbReference type="ARBA" id="ARBA00023163"/>
    </source>
</evidence>
<sequence length="241" mass="27077">MMNLQNIEILETENATSRDAYHSANIEEQDATFLPTSESFDSIQQLEESDDADKSNSIENASIMATIIDQSIIIPSEKKNNAEFFCGRGSKTPDRYMKIRNFILNAWIANQPKYLSKTSVRSGLKDCGDVNAIGRVHAYLESIGAINVGEGVLRKRPRVVKRKALDSTTNSNGKKKAKKANEDENWTLNGRGKKVRNGDDDWNDQDNDEAAGDGPIRRSKRTRVNKKGNINYNEISFQFLN</sequence>
<keyword evidence="1" id="KW-0805">Transcription regulation</keyword>
<dbReference type="Proteomes" id="UP000266861">
    <property type="component" value="Unassembled WGS sequence"/>
</dbReference>
<feature type="compositionally biased region" description="Acidic residues" evidence="4">
    <location>
        <begin position="200"/>
        <end position="211"/>
    </location>
</feature>
<dbReference type="FunFam" id="1.10.10.10:FF:000020">
    <property type="entry name" value="SWI/SNF complex subunit SMARCC2 isoform c"/>
    <property type="match status" value="1"/>
</dbReference>
<dbReference type="PROSITE" id="PS50934">
    <property type="entry name" value="SWIRM"/>
    <property type="match status" value="1"/>
</dbReference>
<evidence type="ECO:0000259" key="5">
    <source>
        <dbReference type="PROSITE" id="PS50934"/>
    </source>
</evidence>
<comment type="caution">
    <text evidence="6">The sequence shown here is derived from an EMBL/GenBank/DDBJ whole genome shotgun (WGS) entry which is preliminary data.</text>
</comment>
<organism evidence="6 7">
    <name type="scientific">Diversispora epigaea</name>
    <dbReference type="NCBI Taxonomy" id="1348612"/>
    <lineage>
        <taxon>Eukaryota</taxon>
        <taxon>Fungi</taxon>
        <taxon>Fungi incertae sedis</taxon>
        <taxon>Mucoromycota</taxon>
        <taxon>Glomeromycotina</taxon>
        <taxon>Glomeromycetes</taxon>
        <taxon>Diversisporales</taxon>
        <taxon>Diversisporaceae</taxon>
        <taxon>Diversispora</taxon>
    </lineage>
</organism>
<keyword evidence="2" id="KW-0804">Transcription</keyword>
<evidence type="ECO:0000256" key="1">
    <source>
        <dbReference type="ARBA" id="ARBA00023015"/>
    </source>
</evidence>
<gene>
    <name evidence="6" type="ORF">Glove_53g26</name>
</gene>
<dbReference type="GO" id="GO:0005634">
    <property type="term" value="C:nucleus"/>
    <property type="evidence" value="ECO:0007669"/>
    <property type="project" value="UniProtKB-ARBA"/>
</dbReference>
<evidence type="ECO:0000313" key="6">
    <source>
        <dbReference type="EMBL" id="RHZ86196.1"/>
    </source>
</evidence>
<keyword evidence="7" id="KW-1185">Reference proteome</keyword>
<name>A0A397JJM0_9GLOM</name>
<dbReference type="OrthoDB" id="118550at2759"/>
<dbReference type="AlphaFoldDB" id="A0A397JJM0"/>
<accession>A0A397JJM0</accession>
<protein>
    <recommendedName>
        <fullName evidence="5">SWIRM domain-containing protein</fullName>
    </recommendedName>
</protein>
<evidence type="ECO:0000256" key="4">
    <source>
        <dbReference type="SAM" id="MobiDB-lite"/>
    </source>
</evidence>
<dbReference type="SUPFAM" id="SSF46689">
    <property type="entry name" value="Homeodomain-like"/>
    <property type="match status" value="1"/>
</dbReference>
<dbReference type="InterPro" id="IPR036388">
    <property type="entry name" value="WH-like_DNA-bd_sf"/>
</dbReference>
<evidence type="ECO:0000313" key="7">
    <source>
        <dbReference type="Proteomes" id="UP000266861"/>
    </source>
</evidence>
<feature type="domain" description="SWIRM" evidence="5">
    <location>
        <begin position="59"/>
        <end position="157"/>
    </location>
</feature>